<feature type="region of interest" description="Disordered" evidence="11">
    <location>
        <begin position="221"/>
        <end position="258"/>
    </location>
</feature>
<feature type="transmembrane region" description="Helical" evidence="12">
    <location>
        <begin position="150"/>
        <end position="173"/>
    </location>
</feature>
<proteinExistence type="inferred from homology"/>
<evidence type="ECO:0000256" key="7">
    <source>
        <dbReference type="ARBA" id="ARBA00022927"/>
    </source>
</evidence>
<accession>A0A9N8YTH6</accession>
<keyword evidence="10 12" id="KW-0472">Membrane</keyword>
<dbReference type="OrthoDB" id="200187at2759"/>
<evidence type="ECO:0000256" key="12">
    <source>
        <dbReference type="SAM" id="Phobius"/>
    </source>
</evidence>
<evidence type="ECO:0000256" key="3">
    <source>
        <dbReference type="ARBA" id="ARBA00021257"/>
    </source>
</evidence>
<dbReference type="Proteomes" id="UP000789570">
    <property type="component" value="Unassembled WGS sequence"/>
</dbReference>
<dbReference type="InterPro" id="IPR004728">
    <property type="entry name" value="Sec62"/>
</dbReference>
<evidence type="ECO:0000256" key="9">
    <source>
        <dbReference type="ARBA" id="ARBA00023010"/>
    </source>
</evidence>
<keyword evidence="9" id="KW-0811">Translocation</keyword>
<evidence type="ECO:0000256" key="5">
    <source>
        <dbReference type="ARBA" id="ARBA00022692"/>
    </source>
</evidence>
<evidence type="ECO:0000256" key="11">
    <source>
        <dbReference type="SAM" id="MobiDB-lite"/>
    </source>
</evidence>
<dbReference type="AlphaFoldDB" id="A0A9N8YTH6"/>
<evidence type="ECO:0000256" key="10">
    <source>
        <dbReference type="ARBA" id="ARBA00023136"/>
    </source>
</evidence>
<name>A0A9N8YTH6_9GLOM</name>
<reference evidence="13" key="1">
    <citation type="submission" date="2021-06" db="EMBL/GenBank/DDBJ databases">
        <authorList>
            <person name="Kallberg Y."/>
            <person name="Tangrot J."/>
            <person name="Rosling A."/>
        </authorList>
    </citation>
    <scope>NUCLEOTIDE SEQUENCE</scope>
    <source>
        <strain evidence="13">UK204</strain>
    </source>
</reference>
<dbReference type="NCBIfam" id="TIGR00869">
    <property type="entry name" value="sec62"/>
    <property type="match status" value="1"/>
</dbReference>
<evidence type="ECO:0000256" key="8">
    <source>
        <dbReference type="ARBA" id="ARBA00022989"/>
    </source>
</evidence>
<evidence type="ECO:0000313" key="14">
    <source>
        <dbReference type="Proteomes" id="UP000789570"/>
    </source>
</evidence>
<keyword evidence="8 12" id="KW-1133">Transmembrane helix</keyword>
<feature type="transmembrane region" description="Helical" evidence="12">
    <location>
        <begin position="119"/>
        <end position="138"/>
    </location>
</feature>
<keyword evidence="14" id="KW-1185">Reference proteome</keyword>
<sequence>METQQKEAPKNILNVAKFLRSSSDLKNRQGILNGKRVVYFKGKSALKALLKESYGKLKEVPKVTSENEAREVLQEVLAHAFFLRVERSESGSRKKLEITSYQSWAEDQYYAWFYEGSQLMTILGGIGLISVVFAAVLFPLWPSILRDSVWYLSVAILSLFGVFMVIAVVRLILYIMTMIVIPPGIWLFPKLFEDVGFVDSFIPLWAWEVPKKKVKITEDDEVASGSQNVNKDLRTTVEDVDDEEKFEESKDDDDKKVD</sequence>
<dbReference type="EMBL" id="CAJVPQ010000112">
    <property type="protein sequence ID" value="CAG8446813.1"/>
    <property type="molecule type" value="Genomic_DNA"/>
</dbReference>
<comment type="subcellular location">
    <subcellularLocation>
        <location evidence="1">Endoplasmic reticulum membrane</location>
        <topology evidence="1">Multi-pass membrane protein</topology>
    </subcellularLocation>
</comment>
<organism evidence="13 14">
    <name type="scientific">Funneliformis caledonium</name>
    <dbReference type="NCBI Taxonomy" id="1117310"/>
    <lineage>
        <taxon>Eukaryota</taxon>
        <taxon>Fungi</taxon>
        <taxon>Fungi incertae sedis</taxon>
        <taxon>Mucoromycota</taxon>
        <taxon>Glomeromycotina</taxon>
        <taxon>Glomeromycetes</taxon>
        <taxon>Glomerales</taxon>
        <taxon>Glomeraceae</taxon>
        <taxon>Funneliformis</taxon>
    </lineage>
</organism>
<keyword evidence="7" id="KW-0653">Protein transport</keyword>
<evidence type="ECO:0000256" key="1">
    <source>
        <dbReference type="ARBA" id="ARBA00004477"/>
    </source>
</evidence>
<comment type="similarity">
    <text evidence="2">Belongs to the SEC62 family.</text>
</comment>
<dbReference type="GO" id="GO:0005789">
    <property type="term" value="C:endoplasmic reticulum membrane"/>
    <property type="evidence" value="ECO:0007669"/>
    <property type="project" value="UniProtKB-SubCell"/>
</dbReference>
<evidence type="ECO:0000256" key="6">
    <source>
        <dbReference type="ARBA" id="ARBA00022824"/>
    </source>
</evidence>
<feature type="compositionally biased region" description="Acidic residues" evidence="11">
    <location>
        <begin position="238"/>
        <end position="251"/>
    </location>
</feature>
<gene>
    <name evidence="13" type="ORF">FCALED_LOCUS956</name>
</gene>
<protein>
    <recommendedName>
        <fullName evidence="3">Translocation protein SEC62</fullName>
    </recommendedName>
</protein>
<evidence type="ECO:0000256" key="4">
    <source>
        <dbReference type="ARBA" id="ARBA00022448"/>
    </source>
</evidence>
<keyword evidence="4" id="KW-0813">Transport</keyword>
<dbReference type="Pfam" id="PF03839">
    <property type="entry name" value="Sec62"/>
    <property type="match status" value="1"/>
</dbReference>
<keyword evidence="6" id="KW-0256">Endoplasmic reticulum</keyword>
<evidence type="ECO:0000313" key="13">
    <source>
        <dbReference type="EMBL" id="CAG8446813.1"/>
    </source>
</evidence>
<comment type="caution">
    <text evidence="13">The sequence shown here is derived from an EMBL/GenBank/DDBJ whole genome shotgun (WGS) entry which is preliminary data.</text>
</comment>
<keyword evidence="5 12" id="KW-0812">Transmembrane</keyword>
<dbReference type="InterPro" id="IPR011553">
    <property type="entry name" value="Sec62_asco"/>
</dbReference>
<dbReference type="PANTHER" id="PTHR12443">
    <property type="entry name" value="TRANSLOCATION PROTEIN SEC62"/>
    <property type="match status" value="1"/>
</dbReference>
<dbReference type="PANTHER" id="PTHR12443:SF9">
    <property type="entry name" value="TRANSLOCATION PROTEIN SEC62"/>
    <property type="match status" value="1"/>
</dbReference>
<dbReference type="GO" id="GO:0031204">
    <property type="term" value="P:post-translational protein targeting to membrane, translocation"/>
    <property type="evidence" value="ECO:0007669"/>
    <property type="project" value="TreeGrafter"/>
</dbReference>
<evidence type="ECO:0000256" key="2">
    <source>
        <dbReference type="ARBA" id="ARBA00010604"/>
    </source>
</evidence>